<evidence type="ECO:0000313" key="4">
    <source>
        <dbReference type="Proteomes" id="UP000186817"/>
    </source>
</evidence>
<keyword evidence="2" id="KW-0812">Transmembrane</keyword>
<dbReference type="EMBL" id="LSRX01000838">
    <property type="protein sequence ID" value="OLP87873.1"/>
    <property type="molecule type" value="Genomic_DNA"/>
</dbReference>
<dbReference type="Proteomes" id="UP000186817">
    <property type="component" value="Unassembled WGS sequence"/>
</dbReference>
<feature type="transmembrane region" description="Helical" evidence="2">
    <location>
        <begin position="966"/>
        <end position="986"/>
    </location>
</feature>
<evidence type="ECO:0000256" key="1">
    <source>
        <dbReference type="SAM" id="MobiDB-lite"/>
    </source>
</evidence>
<feature type="region of interest" description="Disordered" evidence="1">
    <location>
        <begin position="212"/>
        <end position="258"/>
    </location>
</feature>
<feature type="compositionally biased region" description="Basic and acidic residues" evidence="1">
    <location>
        <begin position="115"/>
        <end position="131"/>
    </location>
</feature>
<keyword evidence="2" id="KW-1133">Transmembrane helix</keyword>
<dbReference type="OrthoDB" id="418310at2759"/>
<feature type="transmembrane region" description="Helical" evidence="2">
    <location>
        <begin position="764"/>
        <end position="782"/>
    </location>
</feature>
<gene>
    <name evidence="3" type="ORF">AK812_SmicGene30878</name>
</gene>
<organism evidence="3 4">
    <name type="scientific">Symbiodinium microadriaticum</name>
    <name type="common">Dinoflagellate</name>
    <name type="synonym">Zooxanthella microadriatica</name>
    <dbReference type="NCBI Taxonomy" id="2951"/>
    <lineage>
        <taxon>Eukaryota</taxon>
        <taxon>Sar</taxon>
        <taxon>Alveolata</taxon>
        <taxon>Dinophyceae</taxon>
        <taxon>Suessiales</taxon>
        <taxon>Symbiodiniaceae</taxon>
        <taxon>Symbiodinium</taxon>
    </lineage>
</organism>
<feature type="compositionally biased region" description="Basic residues" evidence="1">
    <location>
        <begin position="233"/>
        <end position="245"/>
    </location>
</feature>
<keyword evidence="2" id="KW-0472">Membrane</keyword>
<feature type="region of interest" description="Disordered" evidence="1">
    <location>
        <begin position="358"/>
        <end position="399"/>
    </location>
</feature>
<accession>A0A1Q9CY60</accession>
<proteinExistence type="predicted"/>
<comment type="caution">
    <text evidence="3">The sequence shown here is derived from an EMBL/GenBank/DDBJ whole genome shotgun (WGS) entry which is preliminary data.</text>
</comment>
<sequence length="1626" mass="179578">MTGFRTRKGVLLYEPDLLDAWISRKIEKTGEGTFVDKETGKALTKQEGKPYRAYLQRHESRNEEARQADKLFHTVDKYLPLQADETRAFVARFPARVRTLLPKAPDELQPQRGRATLEGERHPEPHALETRQEEEELAQAHGGAPPDVTTAHRTGTPGSPYAPNAIYTATGNRQPPPGLKPIPGMTMVEHYEWVTTGQIPPSFINRELVPQAEGEDQTAAADGPTTDYTWGGPRRRSPNRGRPTHKHEGGGATRTRNKAEKYKIKRWLKAHGLMPAFVLKLVSVAKEFFFQDLEDRPEGQALKRKAEQEGGNATKVSKRVVELKLAAWLSSSPDEREQYMRKAKNSLAGLAGSAQLKQSSYAQESQETKLDTQETCSEPGVSVANPVPDDTQPATNSQLRDLGREPSAHATLLAKPWHDEVRSWEDVMCEGLRLQSPHIVLIAWESLVELGVQSDPLFLGLVLEWTGYVGRIKQFRMLSPERTALRPGKAPSCHEAASEDSARHELDALPDASTPKANPGNREILGVPALPHAQDLSSIALQEVLQPSSRVNVSHAQRFEPIWSADQGVEAQTAASNFMSAIKKSFQGPTCVEEPFRMAVMNLRGDLNAHLPCLSRGNAPYAGGVEKEIQAIITAASALGLAIRNPAETSTLDAGTALDVLATSPSVGASVYVQPREERTVPSDHKHLFATLSARISIQKIAKPVAVQWSRKGNWEAAMSPFQDIALYMAAWITVLQRSANLRGSTVANKWKGLRATFVNLACWWRTAILMLAGHLAGLVVFKDSTRALNMTPSTATVANWLADASATNPHLSDMEKRLQEESDLFDSCSQANTKIVQRHAALWHSDHGQADAFLSRLLNPKFPVTLVLLSDDGEELSQSTAIATLTKNLLDRAQCKTMGDTSFNRCIAAEVVNHRREARQEFATLEGDPISLADVAAVVSASGSQKTALRFPRAALKTKAARFHLLLWAICNIVAVAGILPDLWLREICPVDKRGIGLVRSLAQIRPISVVDDVESVLDGVWLHHVRPLLENFMTQQQSGGRYDHLLVVLGLLVTLQSRKAQGLGTLFQVMDLEQGYESIWRDAVRHLARQAHLTSWQWLLLDAMLGEEKLRVRLGPVLGAVVTILHTSIGQGKRSGTHLFGTFATAIIKAVSEKRKGVAITVPDHVALALSWCRQGLHVQQVSYVESTAQSFMPYQQFVDDGFLLCLHWNDLSCANQVITEACHLWRHKFAGGRKGPRVLQVGPMCDSQMSPQNITLCGEQPVKVEQVKVLGTIIDDQLTLEAQLCAVLSTLQSEGIRLVTGMTAAGFGLPAIASQFSTRVVAKAMHGCELLASHVDGFTKVSSRLNHAHYIVAKACLGVPPTTSLGSYVAAFAECRFLTRASTILAQRVVMTRARLALLPRSHPTRVAVRAAQHLPAAWWQHARVLMLSISSEFSEIWEFAGASDFDNLTKQEKTKLLQAYHNSCVTPLLRLLEEQWFQQQLQHMISEAIVPYNHLDHVLLPWQPNERWQTWPPTFWNMVRIWKVARIVCALPILTHEGSKFLSLLATCPFCGDVVVGIRHFVEQCVHMQDIRSSVFRLMGGSCELSMILCQSSASVEIFTAKIKLVAGATSRVAQYLQLDTV</sequence>
<reference evidence="3 4" key="1">
    <citation type="submission" date="2016-02" db="EMBL/GenBank/DDBJ databases">
        <title>Genome analysis of coral dinoflagellate symbionts highlights evolutionary adaptations to a symbiotic lifestyle.</title>
        <authorList>
            <person name="Aranda M."/>
            <person name="Li Y."/>
            <person name="Liew Y.J."/>
            <person name="Baumgarten S."/>
            <person name="Simakov O."/>
            <person name="Wilson M."/>
            <person name="Piel J."/>
            <person name="Ashoor H."/>
            <person name="Bougouffa S."/>
            <person name="Bajic V.B."/>
            <person name="Ryu T."/>
            <person name="Ravasi T."/>
            <person name="Bayer T."/>
            <person name="Micklem G."/>
            <person name="Kim H."/>
            <person name="Bhak J."/>
            <person name="Lajeunesse T.C."/>
            <person name="Voolstra C.R."/>
        </authorList>
    </citation>
    <scope>NUCLEOTIDE SEQUENCE [LARGE SCALE GENOMIC DNA]</scope>
    <source>
        <strain evidence="3 4">CCMP2467</strain>
    </source>
</reference>
<name>A0A1Q9CY60_SYMMI</name>
<evidence type="ECO:0000313" key="3">
    <source>
        <dbReference type="EMBL" id="OLP87873.1"/>
    </source>
</evidence>
<keyword evidence="4" id="KW-1185">Reference proteome</keyword>
<evidence type="ECO:0000256" key="2">
    <source>
        <dbReference type="SAM" id="Phobius"/>
    </source>
</evidence>
<protein>
    <submittedName>
        <fullName evidence="3">Uncharacterized protein</fullName>
    </submittedName>
</protein>
<feature type="region of interest" description="Disordered" evidence="1">
    <location>
        <begin position="102"/>
        <end position="159"/>
    </location>
</feature>